<dbReference type="InterPro" id="IPR038471">
    <property type="entry name" value="MecA_C_sf"/>
</dbReference>
<reference evidence="4 5" key="1">
    <citation type="submission" date="2023-07" db="EMBL/GenBank/DDBJ databases">
        <title>Genomic Encyclopedia of Type Strains, Phase IV (KMG-IV): sequencing the most valuable type-strain genomes for metagenomic binning, comparative biology and taxonomic classification.</title>
        <authorList>
            <person name="Goeker M."/>
        </authorList>
    </citation>
    <scope>NUCLEOTIDE SEQUENCE [LARGE SCALE GENOMIC DNA]</scope>
    <source>
        <strain evidence="4 5">DSM 16460</strain>
    </source>
</reference>
<keyword evidence="3" id="KW-0749">Sporulation</keyword>
<evidence type="ECO:0000313" key="4">
    <source>
        <dbReference type="EMBL" id="MDQ0158508.1"/>
    </source>
</evidence>
<protein>
    <recommendedName>
        <fullName evidence="3">Adapter protein MecA</fullName>
    </recommendedName>
</protein>
<comment type="similarity">
    <text evidence="1 3">Belongs to the MecA family.</text>
</comment>
<dbReference type="HAMAP" id="MF_01124">
    <property type="entry name" value="MecA"/>
    <property type="match status" value="1"/>
</dbReference>
<sequence length="192" mass="22547">MRLERISINQFKIFLTYDDLYDRGYSKDDLWNNLPQANRLFQDMLHEASEELEMELDGRLIVRVHMLQAQGMIIVVTQNESEIEDGDDYIELKVTMDESQELIFSFDTFESVIQVAKTLKSLNEMSSSIYHYEQMYYMKIDDHYLASNQREDLISILSEFGSPSTITSHVLNEYGNHVILENAIKTINQHFN</sequence>
<dbReference type="EMBL" id="JAUSTQ010000002">
    <property type="protein sequence ID" value="MDQ0158508.1"/>
    <property type="molecule type" value="Genomic_DNA"/>
</dbReference>
<dbReference type="PANTHER" id="PTHR39161:SF2">
    <property type="entry name" value="ADAPTER PROTEIN MECA 2"/>
    <property type="match status" value="1"/>
</dbReference>
<comment type="domain">
    <text evidence="3">The N-terminal domain has binding sites for ComK and probably for unfolded/aggregated proteins; the C-terminal domain interacts with ClpC.</text>
</comment>
<gene>
    <name evidence="3" type="primary">mecA</name>
    <name evidence="4" type="ORF">J2S77_000464</name>
</gene>
<comment type="caution">
    <text evidence="4">The sequence shown here is derived from an EMBL/GenBank/DDBJ whole genome shotgun (WGS) entry which is preliminary data.</text>
</comment>
<accession>A0ABT9VC57</accession>
<comment type="function">
    <text evidence="3">Enables the recognition and targeting of unfolded and aggregated proteins to the ClpC protease or to other proteins involved in proteolysis. Acts negatively in the development of competence by binding ComK and recruiting it to the ClpCP protease. When overexpressed, inhibits sporulation. Also involved in Spx degradation by ClpC.</text>
</comment>
<dbReference type="PIRSF" id="PIRSF029008">
    <property type="entry name" value="MecA"/>
    <property type="match status" value="1"/>
</dbReference>
<proteinExistence type="inferred from homology"/>
<organism evidence="4 5">
    <name type="scientific">Alkalibacillus salilacus</name>
    <dbReference type="NCBI Taxonomy" id="284582"/>
    <lineage>
        <taxon>Bacteria</taxon>
        <taxon>Bacillati</taxon>
        <taxon>Bacillota</taxon>
        <taxon>Bacilli</taxon>
        <taxon>Bacillales</taxon>
        <taxon>Bacillaceae</taxon>
        <taxon>Alkalibacillus</taxon>
    </lineage>
</organism>
<dbReference type="Proteomes" id="UP001224359">
    <property type="component" value="Unassembled WGS sequence"/>
</dbReference>
<dbReference type="Pfam" id="PF05389">
    <property type="entry name" value="MecA"/>
    <property type="match status" value="1"/>
</dbReference>
<dbReference type="NCBIfam" id="NF002781">
    <property type="entry name" value="PRK02899.1"/>
    <property type="match status" value="1"/>
</dbReference>
<name>A0ABT9VC57_9BACI</name>
<dbReference type="PANTHER" id="PTHR39161">
    <property type="entry name" value="ADAPTER PROTEIN MECA"/>
    <property type="match status" value="1"/>
</dbReference>
<dbReference type="InterPro" id="IPR008681">
    <property type="entry name" value="Neg-reg_MecA"/>
</dbReference>
<dbReference type="RefSeq" id="WP_306974278.1">
    <property type="nucleotide sequence ID" value="NZ_JAUSTQ010000002.1"/>
</dbReference>
<evidence type="ECO:0000256" key="3">
    <source>
        <dbReference type="HAMAP-Rule" id="MF_01124"/>
    </source>
</evidence>
<dbReference type="Gene3D" id="3.30.70.1950">
    <property type="match status" value="1"/>
</dbReference>
<keyword evidence="5" id="KW-1185">Reference proteome</keyword>
<comment type="subunit">
    <text evidence="2 3">Homodimer.</text>
</comment>
<keyword evidence="3" id="KW-0178">Competence</keyword>
<evidence type="ECO:0000313" key="5">
    <source>
        <dbReference type="Proteomes" id="UP001224359"/>
    </source>
</evidence>
<evidence type="ECO:0000256" key="2">
    <source>
        <dbReference type="ARBA" id="ARBA00011738"/>
    </source>
</evidence>
<evidence type="ECO:0000256" key="1">
    <source>
        <dbReference type="ARBA" id="ARBA00005397"/>
    </source>
</evidence>